<protein>
    <submittedName>
        <fullName evidence="9">Sugar ABC transporter permease</fullName>
    </submittedName>
</protein>
<feature type="transmembrane region" description="Helical" evidence="7">
    <location>
        <begin position="66"/>
        <end position="91"/>
    </location>
</feature>
<evidence type="ECO:0000259" key="8">
    <source>
        <dbReference type="PROSITE" id="PS50928"/>
    </source>
</evidence>
<organism evidence="9 10">
    <name type="scientific">Vallitalea pronyensis</name>
    <dbReference type="NCBI Taxonomy" id="1348613"/>
    <lineage>
        <taxon>Bacteria</taxon>
        <taxon>Bacillati</taxon>
        <taxon>Bacillota</taxon>
        <taxon>Clostridia</taxon>
        <taxon>Lachnospirales</taxon>
        <taxon>Vallitaleaceae</taxon>
        <taxon>Vallitalea</taxon>
    </lineage>
</organism>
<comment type="similarity">
    <text evidence="7">Belongs to the binding-protein-dependent transport system permease family.</text>
</comment>
<evidence type="ECO:0000256" key="7">
    <source>
        <dbReference type="RuleBase" id="RU363032"/>
    </source>
</evidence>
<dbReference type="EMBL" id="CP058649">
    <property type="protein sequence ID" value="QUI25241.1"/>
    <property type="molecule type" value="Genomic_DNA"/>
</dbReference>
<feature type="transmembrane region" description="Helical" evidence="7">
    <location>
        <begin position="204"/>
        <end position="228"/>
    </location>
</feature>
<feature type="transmembrane region" description="Helical" evidence="7">
    <location>
        <begin position="103"/>
        <end position="124"/>
    </location>
</feature>
<comment type="subcellular location">
    <subcellularLocation>
        <location evidence="1 7">Cell membrane</location>
        <topology evidence="1 7">Multi-pass membrane protein</topology>
    </subcellularLocation>
</comment>
<dbReference type="InterPro" id="IPR000515">
    <property type="entry name" value="MetI-like"/>
</dbReference>
<sequence>MAIMMKQKRRLGAYVYIFPALLFMVGLRIYPLLRGLYISFYKTDLISRWDFIGFQNYIKVLVNKQFYTSILLTLKFTVFVVAGHFIIGFLLSHILNKDIKGITFFRAILILPWVIPESVIAMTFKWLLNPLYGLINQTLMSLSLISEPISWLGDGDFAFVAVVLACIWKGFPMIMVILLAGLQNINQDLYEAADIDGATGMKKFIYITLPSLKGVIYTALVLDIIWWFKHYTIVWVLTQGGPGSATSLISIDIYKRSFEYFEFGAGSSVAIVVFTIIFVIKYVMERGFKINVDS</sequence>
<keyword evidence="5 7" id="KW-1133">Transmembrane helix</keyword>
<evidence type="ECO:0000256" key="1">
    <source>
        <dbReference type="ARBA" id="ARBA00004651"/>
    </source>
</evidence>
<evidence type="ECO:0000256" key="6">
    <source>
        <dbReference type="ARBA" id="ARBA00023136"/>
    </source>
</evidence>
<dbReference type="RefSeq" id="WP_212695940.1">
    <property type="nucleotide sequence ID" value="NZ_CP058649.1"/>
</dbReference>
<dbReference type="CDD" id="cd06261">
    <property type="entry name" value="TM_PBP2"/>
    <property type="match status" value="1"/>
</dbReference>
<keyword evidence="6 7" id="KW-0472">Membrane</keyword>
<evidence type="ECO:0000256" key="2">
    <source>
        <dbReference type="ARBA" id="ARBA00022448"/>
    </source>
</evidence>
<dbReference type="GO" id="GO:0055085">
    <property type="term" value="P:transmembrane transport"/>
    <property type="evidence" value="ECO:0007669"/>
    <property type="project" value="InterPro"/>
</dbReference>
<accession>A0A8J8SJ32</accession>
<name>A0A8J8SJ32_9FIRM</name>
<dbReference type="KEGG" id="vpy:HZI73_24370"/>
<evidence type="ECO:0000313" key="9">
    <source>
        <dbReference type="EMBL" id="QUI25241.1"/>
    </source>
</evidence>
<reference evidence="9" key="1">
    <citation type="submission" date="2020-07" db="EMBL/GenBank/DDBJ databases">
        <title>Vallitalea pronyensis genome.</title>
        <authorList>
            <person name="Postec A."/>
        </authorList>
    </citation>
    <scope>NUCLEOTIDE SEQUENCE</scope>
    <source>
        <strain evidence="9">FatNI3</strain>
    </source>
</reference>
<evidence type="ECO:0000256" key="4">
    <source>
        <dbReference type="ARBA" id="ARBA00022692"/>
    </source>
</evidence>
<dbReference type="PANTHER" id="PTHR43005:SF1">
    <property type="entry name" value="SPERMIDINE_PUTRESCINE TRANSPORT SYSTEM PERMEASE PROTEIN"/>
    <property type="match status" value="1"/>
</dbReference>
<keyword evidence="3" id="KW-1003">Cell membrane</keyword>
<dbReference type="SUPFAM" id="SSF161098">
    <property type="entry name" value="MetI-like"/>
    <property type="match status" value="1"/>
</dbReference>
<feature type="transmembrane region" description="Helical" evidence="7">
    <location>
        <begin position="12"/>
        <end position="33"/>
    </location>
</feature>
<keyword evidence="2 7" id="KW-0813">Transport</keyword>
<feature type="transmembrane region" description="Helical" evidence="7">
    <location>
        <begin position="157"/>
        <end position="183"/>
    </location>
</feature>
<feature type="domain" description="ABC transmembrane type-1" evidence="8">
    <location>
        <begin position="70"/>
        <end position="284"/>
    </location>
</feature>
<feature type="transmembrane region" description="Helical" evidence="7">
    <location>
        <begin position="263"/>
        <end position="284"/>
    </location>
</feature>
<dbReference type="PROSITE" id="PS50928">
    <property type="entry name" value="ABC_TM1"/>
    <property type="match status" value="1"/>
</dbReference>
<proteinExistence type="inferred from homology"/>
<dbReference type="InterPro" id="IPR035906">
    <property type="entry name" value="MetI-like_sf"/>
</dbReference>
<keyword evidence="10" id="KW-1185">Reference proteome</keyword>
<evidence type="ECO:0000256" key="5">
    <source>
        <dbReference type="ARBA" id="ARBA00022989"/>
    </source>
</evidence>
<dbReference type="AlphaFoldDB" id="A0A8J8SJ32"/>
<evidence type="ECO:0000256" key="3">
    <source>
        <dbReference type="ARBA" id="ARBA00022475"/>
    </source>
</evidence>
<dbReference type="Pfam" id="PF00528">
    <property type="entry name" value="BPD_transp_1"/>
    <property type="match status" value="1"/>
</dbReference>
<evidence type="ECO:0000313" key="10">
    <source>
        <dbReference type="Proteomes" id="UP000683246"/>
    </source>
</evidence>
<dbReference type="PANTHER" id="PTHR43005">
    <property type="entry name" value="BLR7065 PROTEIN"/>
    <property type="match status" value="1"/>
</dbReference>
<dbReference type="GO" id="GO:0005886">
    <property type="term" value="C:plasma membrane"/>
    <property type="evidence" value="ECO:0007669"/>
    <property type="project" value="UniProtKB-SubCell"/>
</dbReference>
<gene>
    <name evidence="9" type="ORF">HZI73_24370</name>
</gene>
<dbReference type="Proteomes" id="UP000683246">
    <property type="component" value="Chromosome"/>
</dbReference>
<dbReference type="Gene3D" id="1.10.3720.10">
    <property type="entry name" value="MetI-like"/>
    <property type="match status" value="1"/>
</dbReference>
<keyword evidence="4 7" id="KW-0812">Transmembrane</keyword>